<evidence type="ECO:0000256" key="1">
    <source>
        <dbReference type="ARBA" id="ARBA00012513"/>
    </source>
</evidence>
<accession>A0A060SHP6</accession>
<evidence type="ECO:0000313" key="13">
    <source>
        <dbReference type="EMBL" id="CDO71948.1"/>
    </source>
</evidence>
<dbReference type="EC" id="2.7.11.1" evidence="1"/>
<keyword evidence="4 9" id="KW-0547">Nucleotide-binding</keyword>
<dbReference type="PANTHER" id="PTHR24356:SF1">
    <property type="entry name" value="SERINE_THREONINE-PROTEIN KINASE GREATWALL"/>
    <property type="match status" value="1"/>
</dbReference>
<feature type="compositionally biased region" description="Basic and acidic residues" evidence="11">
    <location>
        <begin position="25"/>
        <end position="44"/>
    </location>
</feature>
<dbReference type="InterPro" id="IPR050236">
    <property type="entry name" value="Ser_Thr_kinase_AGC"/>
</dbReference>
<evidence type="ECO:0000256" key="8">
    <source>
        <dbReference type="ARBA" id="ARBA00048679"/>
    </source>
</evidence>
<keyword evidence="14" id="KW-1185">Reference proteome</keyword>
<dbReference type="GO" id="GO:0005524">
    <property type="term" value="F:ATP binding"/>
    <property type="evidence" value="ECO:0007669"/>
    <property type="project" value="UniProtKB-UniRule"/>
</dbReference>
<feature type="domain" description="Protein kinase" evidence="12">
    <location>
        <begin position="141"/>
        <end position="421"/>
    </location>
</feature>
<feature type="region of interest" description="Disordered" evidence="11">
    <location>
        <begin position="20"/>
        <end position="69"/>
    </location>
</feature>
<evidence type="ECO:0000256" key="11">
    <source>
        <dbReference type="SAM" id="MobiDB-lite"/>
    </source>
</evidence>
<dbReference type="HOGENOM" id="CLU_652354_0_0_1"/>
<dbReference type="GO" id="GO:0004674">
    <property type="term" value="F:protein serine/threonine kinase activity"/>
    <property type="evidence" value="ECO:0007669"/>
    <property type="project" value="UniProtKB-KW"/>
</dbReference>
<reference evidence="13" key="1">
    <citation type="submission" date="2014-01" db="EMBL/GenBank/DDBJ databases">
        <title>The genome of the white-rot fungus Pycnoporus cinnabarinus: a basidiomycete model with a versatile arsenal for lignocellulosic biomass breakdown.</title>
        <authorList>
            <person name="Levasseur A."/>
            <person name="Lomascolo A."/>
            <person name="Ruiz-Duenas F.J."/>
            <person name="Uzan E."/>
            <person name="Piumi F."/>
            <person name="Kues U."/>
            <person name="Ram A.F.J."/>
            <person name="Murat C."/>
            <person name="Haon M."/>
            <person name="Benoit I."/>
            <person name="Arfi Y."/>
            <person name="Chevret D."/>
            <person name="Drula E."/>
            <person name="Kwon M.J."/>
            <person name="Gouret P."/>
            <person name="Lesage-Meessen L."/>
            <person name="Lombard V."/>
            <person name="Mariette J."/>
            <person name="Noirot C."/>
            <person name="Park J."/>
            <person name="Patyshakuliyeva A."/>
            <person name="Wieneger R.A.B."/>
            <person name="Wosten H.A.B."/>
            <person name="Martin F."/>
            <person name="Coutinho P.M."/>
            <person name="de Vries R."/>
            <person name="Martinez A.T."/>
            <person name="Klopp C."/>
            <person name="Pontarotti P."/>
            <person name="Henrissat B."/>
            <person name="Record E."/>
        </authorList>
    </citation>
    <scope>NUCLEOTIDE SEQUENCE [LARGE SCALE GENOMIC DNA]</scope>
    <source>
        <strain evidence="13">BRFM137</strain>
    </source>
</reference>
<dbReference type="Proteomes" id="UP000029665">
    <property type="component" value="Unassembled WGS sequence"/>
</dbReference>
<dbReference type="Gene3D" id="1.10.510.10">
    <property type="entry name" value="Transferase(Phosphotransferase) domain 1"/>
    <property type="match status" value="1"/>
</dbReference>
<evidence type="ECO:0000256" key="5">
    <source>
        <dbReference type="ARBA" id="ARBA00022777"/>
    </source>
</evidence>
<dbReference type="InterPro" id="IPR011009">
    <property type="entry name" value="Kinase-like_dom_sf"/>
</dbReference>
<dbReference type="Pfam" id="PF00069">
    <property type="entry name" value="Pkinase"/>
    <property type="match status" value="1"/>
</dbReference>
<evidence type="ECO:0000313" key="14">
    <source>
        <dbReference type="Proteomes" id="UP000029665"/>
    </source>
</evidence>
<evidence type="ECO:0000259" key="12">
    <source>
        <dbReference type="PROSITE" id="PS50011"/>
    </source>
</evidence>
<comment type="catalytic activity">
    <reaction evidence="8">
        <text>L-seryl-[protein] + ATP = O-phospho-L-seryl-[protein] + ADP + H(+)</text>
        <dbReference type="Rhea" id="RHEA:17989"/>
        <dbReference type="Rhea" id="RHEA-COMP:9863"/>
        <dbReference type="Rhea" id="RHEA-COMP:11604"/>
        <dbReference type="ChEBI" id="CHEBI:15378"/>
        <dbReference type="ChEBI" id="CHEBI:29999"/>
        <dbReference type="ChEBI" id="CHEBI:30616"/>
        <dbReference type="ChEBI" id="CHEBI:83421"/>
        <dbReference type="ChEBI" id="CHEBI:456216"/>
        <dbReference type="EC" id="2.7.11.1"/>
    </reaction>
</comment>
<keyword evidence="3" id="KW-0808">Transferase</keyword>
<comment type="caution">
    <text evidence="13">The sequence shown here is derived from an EMBL/GenBank/DDBJ whole genome shotgun (WGS) entry which is preliminary data.</text>
</comment>
<dbReference type="Gene3D" id="3.30.200.20">
    <property type="entry name" value="Phosphorylase Kinase, domain 1"/>
    <property type="match status" value="1"/>
</dbReference>
<dbReference type="AlphaFoldDB" id="A0A060SHP6"/>
<dbReference type="OrthoDB" id="1668230at2759"/>
<keyword evidence="6 9" id="KW-0067">ATP-binding</keyword>
<dbReference type="CDD" id="cd00180">
    <property type="entry name" value="PKc"/>
    <property type="match status" value="1"/>
</dbReference>
<dbReference type="InterPro" id="IPR017441">
    <property type="entry name" value="Protein_kinase_ATP_BS"/>
</dbReference>
<keyword evidence="2 10" id="KW-0723">Serine/threonine-protein kinase</keyword>
<organism evidence="13 14">
    <name type="scientific">Pycnoporus cinnabarinus</name>
    <name type="common">Cinnabar-red polypore</name>
    <name type="synonym">Trametes cinnabarina</name>
    <dbReference type="NCBI Taxonomy" id="5643"/>
    <lineage>
        <taxon>Eukaryota</taxon>
        <taxon>Fungi</taxon>
        <taxon>Dikarya</taxon>
        <taxon>Basidiomycota</taxon>
        <taxon>Agaricomycotina</taxon>
        <taxon>Agaricomycetes</taxon>
        <taxon>Polyporales</taxon>
        <taxon>Polyporaceae</taxon>
        <taxon>Trametes</taxon>
    </lineage>
</organism>
<dbReference type="STRING" id="5643.A0A060SHP6"/>
<dbReference type="PROSITE" id="PS00107">
    <property type="entry name" value="PROTEIN_KINASE_ATP"/>
    <property type="match status" value="1"/>
</dbReference>
<evidence type="ECO:0000256" key="10">
    <source>
        <dbReference type="RuleBase" id="RU000304"/>
    </source>
</evidence>
<evidence type="ECO:0000256" key="3">
    <source>
        <dbReference type="ARBA" id="ARBA00022679"/>
    </source>
</evidence>
<dbReference type="SMART" id="SM00220">
    <property type="entry name" value="S_TKc"/>
    <property type="match status" value="1"/>
</dbReference>
<comment type="catalytic activity">
    <reaction evidence="7">
        <text>L-threonyl-[protein] + ATP = O-phospho-L-threonyl-[protein] + ADP + H(+)</text>
        <dbReference type="Rhea" id="RHEA:46608"/>
        <dbReference type="Rhea" id="RHEA-COMP:11060"/>
        <dbReference type="Rhea" id="RHEA-COMP:11605"/>
        <dbReference type="ChEBI" id="CHEBI:15378"/>
        <dbReference type="ChEBI" id="CHEBI:30013"/>
        <dbReference type="ChEBI" id="CHEBI:30616"/>
        <dbReference type="ChEBI" id="CHEBI:61977"/>
        <dbReference type="ChEBI" id="CHEBI:456216"/>
        <dbReference type="EC" id="2.7.11.1"/>
    </reaction>
</comment>
<gene>
    <name evidence="13" type="ORF">BN946_scf184940.g95</name>
</gene>
<evidence type="ECO:0000256" key="4">
    <source>
        <dbReference type="ARBA" id="ARBA00022741"/>
    </source>
</evidence>
<dbReference type="PROSITE" id="PS50011">
    <property type="entry name" value="PROTEIN_KINASE_DOM"/>
    <property type="match status" value="1"/>
</dbReference>
<evidence type="ECO:0000256" key="7">
    <source>
        <dbReference type="ARBA" id="ARBA00047899"/>
    </source>
</evidence>
<dbReference type="InterPro" id="IPR000719">
    <property type="entry name" value="Prot_kinase_dom"/>
</dbReference>
<dbReference type="InterPro" id="IPR008271">
    <property type="entry name" value="Ser/Thr_kinase_AS"/>
</dbReference>
<dbReference type="PANTHER" id="PTHR24356">
    <property type="entry name" value="SERINE/THREONINE-PROTEIN KINASE"/>
    <property type="match status" value="1"/>
</dbReference>
<sequence length="421" mass="46856">MYARVLAEYYPPRRRANPTIVLFKPQEDRPFLDMHGGGEQREDNPAASSSSAHAPGSTRDVHNVPPVLPVGAGRPVTIVDTDNQVPALSSSVARVAAQPADFESTEAAADPHGSRVASAQAETGSYNVVYPPPRHPSGTVYHVLGQIGRGGFSRVMVAASSAGELVALKIMHKPTVLRLPNMRENVKMERDIMAMVIDRRKQFLLPLKAAWEQGDHIYFAMELCPQDLRLRIRSGFISRREKQLLCMEMILALIDLQKLEVIHGDIKPDNFLITKTGRVVLSDFGLAQRPTRLNRCCGTTGLYDFADWSASETYGTPGYVALEGLCRRSAHYTGGLAFTSRADVFSLGLVFVELFCGLDKPIWLMPNLAPEHPDMDTQTWEEMDEFEQQVYLMMTEGLSRIHTGDLWMDNPAKRMVTQRTS</sequence>
<protein>
    <recommendedName>
        <fullName evidence="1">non-specific serine/threonine protein kinase</fullName>
        <ecNumber evidence="1">2.7.11.1</ecNumber>
    </recommendedName>
</protein>
<evidence type="ECO:0000256" key="9">
    <source>
        <dbReference type="PROSITE-ProRule" id="PRU10141"/>
    </source>
</evidence>
<proteinExistence type="inferred from homology"/>
<evidence type="ECO:0000256" key="6">
    <source>
        <dbReference type="ARBA" id="ARBA00022840"/>
    </source>
</evidence>
<feature type="binding site" evidence="9">
    <location>
        <position position="169"/>
    </location>
    <ligand>
        <name>ATP</name>
        <dbReference type="ChEBI" id="CHEBI:30616"/>
    </ligand>
</feature>
<keyword evidence="5" id="KW-0418">Kinase</keyword>
<name>A0A060SHP6_PYCCI</name>
<evidence type="ECO:0000256" key="2">
    <source>
        <dbReference type="ARBA" id="ARBA00022527"/>
    </source>
</evidence>
<dbReference type="PROSITE" id="PS00108">
    <property type="entry name" value="PROTEIN_KINASE_ST"/>
    <property type="match status" value="1"/>
</dbReference>
<dbReference type="SUPFAM" id="SSF56112">
    <property type="entry name" value="Protein kinase-like (PK-like)"/>
    <property type="match status" value="1"/>
</dbReference>
<comment type="similarity">
    <text evidence="10">Belongs to the protein kinase superfamily.</text>
</comment>
<dbReference type="EMBL" id="CCBP010000108">
    <property type="protein sequence ID" value="CDO71948.1"/>
    <property type="molecule type" value="Genomic_DNA"/>
</dbReference>